<keyword evidence="2" id="KW-0808">Transferase</keyword>
<dbReference type="Proteomes" id="UP001062263">
    <property type="component" value="Chromosome"/>
</dbReference>
<keyword evidence="5" id="KW-1185">Reference proteome</keyword>
<evidence type="ECO:0000256" key="2">
    <source>
        <dbReference type="ARBA" id="ARBA00022679"/>
    </source>
</evidence>
<dbReference type="Pfam" id="PF02086">
    <property type="entry name" value="MethyltransfD12"/>
    <property type="match status" value="1"/>
</dbReference>
<gene>
    <name evidence="4" type="ORF">Abiwalacus_22550</name>
</gene>
<keyword evidence="1" id="KW-0489">Methyltransferase</keyword>
<evidence type="ECO:0000256" key="1">
    <source>
        <dbReference type="ARBA" id="ARBA00022603"/>
    </source>
</evidence>
<proteinExistence type="predicted"/>
<dbReference type="EMBL" id="AP025943">
    <property type="protein sequence ID" value="BDL44681.1"/>
    <property type="molecule type" value="Genomic_DNA"/>
</dbReference>
<dbReference type="GO" id="GO:0004519">
    <property type="term" value="F:endonuclease activity"/>
    <property type="evidence" value="ECO:0007669"/>
    <property type="project" value="UniProtKB-KW"/>
</dbReference>
<keyword evidence="4" id="KW-0255">Endonuclease</keyword>
<name>A0ABN6QJ73_9BACT</name>
<reference evidence="4" key="1">
    <citation type="submission" date="2022-06" db="EMBL/GenBank/DDBJ databases">
        <title>Akkermansia biwalacus sp. nov., an anaerobic mucin-degrading bacterium isolated from human intestine.</title>
        <authorList>
            <person name="Kobayashi Y."/>
            <person name="Inoue S."/>
            <person name="Kawahara T."/>
            <person name="Kohda N."/>
        </authorList>
    </citation>
    <scope>NUCLEOTIDE SEQUENCE</scope>
    <source>
        <strain evidence="4">WON2089</strain>
    </source>
</reference>
<accession>A0ABN6QJ73</accession>
<dbReference type="PROSITE" id="PS00092">
    <property type="entry name" value="N6_MTASE"/>
    <property type="match status" value="1"/>
</dbReference>
<dbReference type="InterPro" id="IPR002052">
    <property type="entry name" value="DNA_methylase_N6_adenine_CS"/>
</dbReference>
<organism evidence="4 5">
    <name type="scientific">Akkermansia biwaensis</name>
    <dbReference type="NCBI Taxonomy" id="2946555"/>
    <lineage>
        <taxon>Bacteria</taxon>
        <taxon>Pseudomonadati</taxon>
        <taxon>Verrucomicrobiota</taxon>
        <taxon>Verrucomicrobiia</taxon>
        <taxon>Verrucomicrobiales</taxon>
        <taxon>Akkermansiaceae</taxon>
        <taxon>Akkermansia</taxon>
    </lineage>
</organism>
<evidence type="ECO:0000313" key="4">
    <source>
        <dbReference type="EMBL" id="BDL44681.1"/>
    </source>
</evidence>
<keyword evidence="4" id="KW-0540">Nuclease</keyword>
<sequence length="377" mass="43199">MTPNALLSALSTEIEEDPRYLTEQIVTYLGNKRSLLNFLGRGLKYVKARLGKEQLKAGDLFSGSGIVARFLKKHSEELIVNDLEEYSRLVNTCYLSNSGEVDGLELERHYRRLLRYMETHESPGFITELYAPRNPERITAEDRVFYTRRNALYLDTARQTINLLPEEVRPYFIAPLLAEASIHANTAGVFKGFYKDKQGVGKFGGSGGNALSRILGDISLQFPVFSRFDCRYSIHCRDANELAEELPEMDVVYLDPPYNQHPYGSNYFMLNLLSSYKRPEKISRVSGIPKDWKRSTYNSRHQATESLFHLLESCPAKFILLSYSSEGFIGYEEMTAFLARLGHIATLETPYATFRGSRNLKNRPQNVTEFLFLVERF</sequence>
<keyword evidence="4" id="KW-0378">Hydrolase</keyword>
<dbReference type="InterPro" id="IPR012327">
    <property type="entry name" value="MeTrfase_D12"/>
</dbReference>
<evidence type="ECO:0000256" key="3">
    <source>
        <dbReference type="ARBA" id="ARBA00022691"/>
    </source>
</evidence>
<evidence type="ECO:0000313" key="5">
    <source>
        <dbReference type="Proteomes" id="UP001062263"/>
    </source>
</evidence>
<protein>
    <submittedName>
        <fullName evidence="4">Restriction endonuclease subunit M</fullName>
    </submittedName>
</protein>
<keyword evidence="3" id="KW-0949">S-adenosyl-L-methionine</keyword>